<feature type="region of interest" description="Disordered" evidence="1">
    <location>
        <begin position="148"/>
        <end position="187"/>
    </location>
</feature>
<dbReference type="WBParaSite" id="SMUV_0000791701-mRNA-1">
    <property type="protein sequence ID" value="SMUV_0000791701-mRNA-1"/>
    <property type="gene ID" value="SMUV_0000791701"/>
</dbReference>
<organism evidence="2 3">
    <name type="scientific">Syphacia muris</name>
    <dbReference type="NCBI Taxonomy" id="451379"/>
    <lineage>
        <taxon>Eukaryota</taxon>
        <taxon>Metazoa</taxon>
        <taxon>Ecdysozoa</taxon>
        <taxon>Nematoda</taxon>
        <taxon>Chromadorea</taxon>
        <taxon>Rhabditida</taxon>
        <taxon>Spirurina</taxon>
        <taxon>Oxyuridomorpha</taxon>
        <taxon>Oxyuroidea</taxon>
        <taxon>Oxyuridae</taxon>
        <taxon>Syphacia</taxon>
    </lineage>
</organism>
<feature type="compositionally biased region" description="Basic and acidic residues" evidence="1">
    <location>
        <begin position="163"/>
        <end position="176"/>
    </location>
</feature>
<evidence type="ECO:0000313" key="2">
    <source>
        <dbReference type="Proteomes" id="UP000046393"/>
    </source>
</evidence>
<feature type="compositionally biased region" description="Polar residues" evidence="1">
    <location>
        <begin position="177"/>
        <end position="187"/>
    </location>
</feature>
<keyword evidence="2" id="KW-1185">Reference proteome</keyword>
<evidence type="ECO:0000256" key="1">
    <source>
        <dbReference type="SAM" id="MobiDB-lite"/>
    </source>
</evidence>
<protein>
    <submittedName>
        <fullName evidence="3">DH domain-containing protein</fullName>
    </submittedName>
</protein>
<proteinExistence type="predicted"/>
<name>A0A0N5ASY1_9BILA</name>
<dbReference type="Proteomes" id="UP000046393">
    <property type="component" value="Unplaced"/>
</dbReference>
<reference evidence="3" key="1">
    <citation type="submission" date="2017-02" db="UniProtKB">
        <authorList>
            <consortium name="WormBaseParasite"/>
        </authorList>
    </citation>
    <scope>IDENTIFICATION</scope>
</reference>
<dbReference type="STRING" id="451379.A0A0N5ASY1"/>
<accession>A0A0N5ASY1</accession>
<evidence type="ECO:0000313" key="3">
    <source>
        <dbReference type="WBParaSite" id="SMUV_0000791701-mRNA-1"/>
    </source>
</evidence>
<dbReference type="InterPro" id="IPR035899">
    <property type="entry name" value="DBL_dom_sf"/>
</dbReference>
<dbReference type="SUPFAM" id="SSF48065">
    <property type="entry name" value="DBL homology domain (DH-domain)"/>
    <property type="match status" value="1"/>
</dbReference>
<sequence length="348" mass="40191">MQHSMISSSKTVGYLEANHVVVSNLFQHLFTLLLMTFLHNGAKIDITPEKRCTVCRRPQELKITSYDADIQQPEFSDDVAKQIAMSNYQIAVGAKENNIERVRPHENCRKSREFCANNTVKPRGKQRFVRCNAINRLQRSLHAQIPDECDASETPSTSWQQPHDFHSREVRARSTERTPVTSTEANDYSQNDKLWSSQTHQMQKPICRNPMLLTETAFEKLNNTKDERRRSMPNAVLQNTHLSDVARTHLLSIITELVTTEEIYVKYLQKLISQYLRPSNLPMLELTERLIKIQSSFLSSMLDAAGDTINRPEASEQQLRDALIRIFALFIYSEYSAAFLRFQQERKG</sequence>
<dbReference type="Gene3D" id="1.20.900.10">
    <property type="entry name" value="Dbl homology (DH) domain"/>
    <property type="match status" value="1"/>
</dbReference>
<dbReference type="AlphaFoldDB" id="A0A0N5ASY1"/>